<reference evidence="1 2" key="1">
    <citation type="submission" date="2024-08" db="EMBL/GenBank/DDBJ databases">
        <title>Two novel Cytobacillus novel species.</title>
        <authorList>
            <person name="Liu G."/>
        </authorList>
    </citation>
    <scope>NUCLEOTIDE SEQUENCE [LARGE SCALE GENOMIC DNA]</scope>
    <source>
        <strain evidence="1 2">FJAT-53684</strain>
    </source>
</reference>
<protein>
    <submittedName>
        <fullName evidence="1">Uncharacterized protein</fullName>
    </submittedName>
</protein>
<evidence type="ECO:0000313" key="1">
    <source>
        <dbReference type="EMBL" id="MFE8698539.1"/>
    </source>
</evidence>
<organism evidence="1 2">
    <name type="scientific">Cytobacillus mangrovibacter</name>
    <dbReference type="NCBI Taxonomy" id="3299024"/>
    <lineage>
        <taxon>Bacteria</taxon>
        <taxon>Bacillati</taxon>
        <taxon>Bacillota</taxon>
        <taxon>Bacilli</taxon>
        <taxon>Bacillales</taxon>
        <taxon>Bacillaceae</taxon>
        <taxon>Cytobacillus</taxon>
    </lineage>
</organism>
<evidence type="ECO:0000313" key="2">
    <source>
        <dbReference type="Proteomes" id="UP001601058"/>
    </source>
</evidence>
<name>A0ABW6K310_9BACI</name>
<sequence>MEKEQVVFLSNALEQSNLTLFDIKKLDTTVKNFLPGFQKGKEAVSGFEITKHDNNSSYLFTFIHSGDNYYLVIYSQNKKAMAELKNIDMIDGNPHIVWKYSPAKRDGKNQDRKDYFTKNFGPPIRQIPIPQTSSEIETFIGELFALCENRLEADNIGE</sequence>
<keyword evidence="2" id="KW-1185">Reference proteome</keyword>
<proteinExistence type="predicted"/>
<dbReference type="Proteomes" id="UP001601058">
    <property type="component" value="Unassembled WGS sequence"/>
</dbReference>
<gene>
    <name evidence="1" type="ORF">ACFYKT_19770</name>
</gene>
<comment type="caution">
    <text evidence="1">The sequence shown here is derived from an EMBL/GenBank/DDBJ whole genome shotgun (WGS) entry which is preliminary data.</text>
</comment>
<dbReference type="RefSeq" id="WP_389223079.1">
    <property type="nucleotide sequence ID" value="NZ_JBIACJ010000016.1"/>
</dbReference>
<dbReference type="EMBL" id="JBIACJ010000016">
    <property type="protein sequence ID" value="MFE8698539.1"/>
    <property type="molecule type" value="Genomic_DNA"/>
</dbReference>
<accession>A0ABW6K310</accession>